<evidence type="ECO:0000256" key="11">
    <source>
        <dbReference type="ARBA" id="ARBA00025198"/>
    </source>
</evidence>
<evidence type="ECO:0000256" key="6">
    <source>
        <dbReference type="ARBA" id="ARBA00022781"/>
    </source>
</evidence>
<organism evidence="18 19">
    <name type="scientific">Candidatus Cryptobacteroides merdigallinarum</name>
    <dbReference type="NCBI Taxonomy" id="2840770"/>
    <lineage>
        <taxon>Bacteria</taxon>
        <taxon>Pseudomonadati</taxon>
        <taxon>Bacteroidota</taxon>
        <taxon>Bacteroidia</taxon>
        <taxon>Bacteroidales</taxon>
        <taxon>Candidatus Cryptobacteroides</taxon>
    </lineage>
</organism>
<feature type="transmembrane region" description="Helical" evidence="15">
    <location>
        <begin position="12"/>
        <end position="33"/>
    </location>
</feature>
<dbReference type="GO" id="GO:0005886">
    <property type="term" value="C:plasma membrane"/>
    <property type="evidence" value="ECO:0007669"/>
    <property type="project" value="UniProtKB-SubCell"/>
</dbReference>
<keyword evidence="17" id="KW-0175">Coiled coil</keyword>
<evidence type="ECO:0000256" key="17">
    <source>
        <dbReference type="SAM" id="Coils"/>
    </source>
</evidence>
<evidence type="ECO:0000256" key="16">
    <source>
        <dbReference type="RuleBase" id="RU003848"/>
    </source>
</evidence>
<comment type="subcellular location">
    <subcellularLocation>
        <location evidence="15">Cell membrane</location>
        <topology evidence="15">Single-pass membrane protein</topology>
    </subcellularLocation>
    <subcellularLocation>
        <location evidence="14">Endomembrane system</location>
        <topology evidence="14">Single-pass membrane protein</topology>
    </subcellularLocation>
</comment>
<evidence type="ECO:0000256" key="13">
    <source>
        <dbReference type="ARBA" id="ARBA00026054"/>
    </source>
</evidence>
<evidence type="ECO:0000256" key="9">
    <source>
        <dbReference type="ARBA" id="ARBA00023136"/>
    </source>
</evidence>
<keyword evidence="5 15" id="KW-0812">Transmembrane</keyword>
<dbReference type="InterPro" id="IPR050059">
    <property type="entry name" value="ATP_synthase_B_chain"/>
</dbReference>
<comment type="similarity">
    <text evidence="1 15 16">Belongs to the ATPase B chain family.</text>
</comment>
<proteinExistence type="inferred from homology"/>
<accession>A0A9D9ELK7</accession>
<dbReference type="PANTHER" id="PTHR33445:SF1">
    <property type="entry name" value="ATP SYNTHASE SUBUNIT B"/>
    <property type="match status" value="1"/>
</dbReference>
<evidence type="ECO:0000256" key="5">
    <source>
        <dbReference type="ARBA" id="ARBA00022692"/>
    </source>
</evidence>
<evidence type="ECO:0000313" key="19">
    <source>
        <dbReference type="Proteomes" id="UP000810252"/>
    </source>
</evidence>
<evidence type="ECO:0000313" key="18">
    <source>
        <dbReference type="EMBL" id="MBO8449362.1"/>
    </source>
</evidence>
<keyword evidence="6 15" id="KW-0375">Hydrogen ion transport</keyword>
<dbReference type="Gene3D" id="1.20.5.620">
    <property type="entry name" value="F1F0 ATP synthase subunit B, membrane domain"/>
    <property type="match status" value="1"/>
</dbReference>
<dbReference type="HAMAP" id="MF_01398">
    <property type="entry name" value="ATP_synth_b_bprime"/>
    <property type="match status" value="1"/>
</dbReference>
<evidence type="ECO:0000256" key="15">
    <source>
        <dbReference type="HAMAP-Rule" id="MF_01398"/>
    </source>
</evidence>
<evidence type="ECO:0000256" key="12">
    <source>
        <dbReference type="ARBA" id="ARBA00025614"/>
    </source>
</evidence>
<evidence type="ECO:0000256" key="8">
    <source>
        <dbReference type="ARBA" id="ARBA00023065"/>
    </source>
</evidence>
<dbReference type="NCBIfam" id="TIGR01144">
    <property type="entry name" value="ATP_synt_b"/>
    <property type="match status" value="1"/>
</dbReference>
<keyword evidence="7 15" id="KW-1133">Transmembrane helix</keyword>
<evidence type="ECO:0000256" key="1">
    <source>
        <dbReference type="ARBA" id="ARBA00005513"/>
    </source>
</evidence>
<name>A0A9D9ELK7_9BACT</name>
<gene>
    <name evidence="15 18" type="primary">atpF</name>
    <name evidence="18" type="ORF">IAC29_08840</name>
</gene>
<dbReference type="GO" id="GO:0012505">
    <property type="term" value="C:endomembrane system"/>
    <property type="evidence" value="ECO:0007669"/>
    <property type="project" value="UniProtKB-SubCell"/>
</dbReference>
<keyword evidence="10 15" id="KW-0066">ATP synthesis</keyword>
<dbReference type="AlphaFoldDB" id="A0A9D9ELK7"/>
<comment type="subunit">
    <text evidence="15">F-type ATPases have 2 components, F(1) - the catalytic core - and F(0) - the membrane proton channel. F(1) has five subunits: alpha(3), beta(3), gamma(1), delta(1), epsilon(1). F(0) has three main subunits: a(1), b(2) and c(10-14). The alpha and beta chains form an alternating ring which encloses part of the gamma chain. F(1) is attached to F(0) by a central stalk formed by the gamma and epsilon chains, while a peripheral stalk is formed by the delta and b chains.</text>
</comment>
<keyword evidence="8 15" id="KW-0406">Ion transport</keyword>
<evidence type="ECO:0000256" key="2">
    <source>
        <dbReference type="ARBA" id="ARBA00022448"/>
    </source>
</evidence>
<reference evidence="18" key="2">
    <citation type="journal article" date="2021" name="PeerJ">
        <title>Extensive microbial diversity within the chicken gut microbiome revealed by metagenomics and culture.</title>
        <authorList>
            <person name="Gilroy R."/>
            <person name="Ravi A."/>
            <person name="Getino M."/>
            <person name="Pursley I."/>
            <person name="Horton D.L."/>
            <person name="Alikhan N.F."/>
            <person name="Baker D."/>
            <person name="Gharbi K."/>
            <person name="Hall N."/>
            <person name="Watson M."/>
            <person name="Adriaenssens E.M."/>
            <person name="Foster-Nyarko E."/>
            <person name="Jarju S."/>
            <person name="Secka A."/>
            <person name="Antonio M."/>
            <person name="Oren A."/>
            <person name="Chaudhuri R.R."/>
            <person name="La Ragione R."/>
            <person name="Hildebrand F."/>
            <person name="Pallen M.J."/>
        </authorList>
    </citation>
    <scope>NUCLEOTIDE SEQUENCE</scope>
    <source>
        <strain evidence="18">20514</strain>
    </source>
</reference>
<dbReference type="EMBL" id="JADIMQ010000125">
    <property type="protein sequence ID" value="MBO8449362.1"/>
    <property type="molecule type" value="Genomic_DNA"/>
</dbReference>
<comment type="function">
    <text evidence="11 15">F(1)F(0) ATP synthase produces ATP from ADP in the presence of a proton or sodium gradient. F-type ATPases consist of two structural domains, F(1) containing the extramembraneous catalytic core and F(0) containing the membrane proton channel, linked together by a central stalk and a peripheral stalk. During catalysis, ATP synthesis in the catalytic domain of F(1) is coupled via a rotary mechanism of the central stalk subunits to proton translocation.</text>
</comment>
<dbReference type="GO" id="GO:0046961">
    <property type="term" value="F:proton-transporting ATPase activity, rotational mechanism"/>
    <property type="evidence" value="ECO:0007669"/>
    <property type="project" value="TreeGrafter"/>
</dbReference>
<keyword evidence="2 15" id="KW-0813">Transport</keyword>
<dbReference type="SUPFAM" id="SSF81573">
    <property type="entry name" value="F1F0 ATP synthase subunit B, membrane domain"/>
    <property type="match status" value="1"/>
</dbReference>
<evidence type="ECO:0000256" key="7">
    <source>
        <dbReference type="ARBA" id="ARBA00022989"/>
    </source>
</evidence>
<sequence>MSLLMPDSGLLFWMLVIFVVVLAVLAKWGFPVITSMVDKRKKYIDESLQLARKADEKMAGMMREQARIISEAREEQNRILKEAAEARNNIIRQAQEQARDEASKIIAEARTQIEAEKESAIGQIRSQVALLSVNVAEKVIRKTLSEDKEQEELIDKMVEESLKIDPDTVRN</sequence>
<evidence type="ECO:0000256" key="10">
    <source>
        <dbReference type="ARBA" id="ARBA00023310"/>
    </source>
</evidence>
<evidence type="ECO:0000256" key="14">
    <source>
        <dbReference type="ARBA" id="ARBA00037847"/>
    </source>
</evidence>
<comment type="caution">
    <text evidence="18">The sequence shown here is derived from an EMBL/GenBank/DDBJ whole genome shotgun (WGS) entry which is preliminary data.</text>
</comment>
<dbReference type="Pfam" id="PF00430">
    <property type="entry name" value="ATP-synt_B"/>
    <property type="match status" value="1"/>
</dbReference>
<keyword evidence="3 15" id="KW-1003">Cell membrane</keyword>
<dbReference type="InterPro" id="IPR005864">
    <property type="entry name" value="ATP_synth_F0_bsu_bac"/>
</dbReference>
<comment type="subunit">
    <text evidence="13">F-type ATPases have 2 components, F(1) - the catalytic core - and F(0) - the membrane proton channel. F(1) has five subunits: alpha(3), beta(3), gamma(1), delta(1), epsilon(1). F(0) has four main subunits: a(1), b(2) and c(10-14). The alpha and beta chains form an alternating ring which encloses part of the gamma chain. F(1) is attached to F(0) by a central stalk formed by the gamma and epsilon chains, while a peripheral stalk is formed by the delta and b chains.</text>
</comment>
<reference evidence="18" key="1">
    <citation type="submission" date="2020-10" db="EMBL/GenBank/DDBJ databases">
        <authorList>
            <person name="Gilroy R."/>
        </authorList>
    </citation>
    <scope>NUCLEOTIDE SEQUENCE</scope>
    <source>
        <strain evidence="18">20514</strain>
    </source>
</reference>
<dbReference type="InterPro" id="IPR028987">
    <property type="entry name" value="ATP_synth_B-like_membr_sf"/>
</dbReference>
<evidence type="ECO:0000256" key="4">
    <source>
        <dbReference type="ARBA" id="ARBA00022547"/>
    </source>
</evidence>
<protein>
    <recommendedName>
        <fullName evidence="15">ATP synthase subunit b</fullName>
    </recommendedName>
    <alternativeName>
        <fullName evidence="15">ATP synthase F(0) sector subunit b</fullName>
    </alternativeName>
    <alternativeName>
        <fullName evidence="15">ATPase subunit I</fullName>
    </alternativeName>
    <alternativeName>
        <fullName evidence="15">F-type ATPase subunit b</fullName>
        <shortName evidence="15">F-ATPase subunit b</shortName>
    </alternativeName>
</protein>
<dbReference type="CDD" id="cd06503">
    <property type="entry name" value="ATP-synt_Fo_b"/>
    <property type="match status" value="1"/>
</dbReference>
<feature type="coiled-coil region" evidence="17">
    <location>
        <begin position="69"/>
        <end position="119"/>
    </location>
</feature>
<dbReference type="GO" id="GO:0045259">
    <property type="term" value="C:proton-transporting ATP synthase complex"/>
    <property type="evidence" value="ECO:0007669"/>
    <property type="project" value="UniProtKB-KW"/>
</dbReference>
<keyword evidence="4 15" id="KW-0138">CF(0)</keyword>
<evidence type="ECO:0000256" key="3">
    <source>
        <dbReference type="ARBA" id="ARBA00022475"/>
    </source>
</evidence>
<keyword evidence="9 15" id="KW-0472">Membrane</keyword>
<comment type="function">
    <text evidence="12">Component of the F(0) channel, it forms part of the peripheral stalk, linking F(1) to F(0). The b'-subunit is a diverged and duplicated form of b found in plants and photosynthetic bacteria.</text>
</comment>
<dbReference type="PANTHER" id="PTHR33445">
    <property type="entry name" value="ATP SYNTHASE SUBUNIT B', CHLOROPLASTIC"/>
    <property type="match status" value="1"/>
</dbReference>
<dbReference type="GO" id="GO:0046933">
    <property type="term" value="F:proton-transporting ATP synthase activity, rotational mechanism"/>
    <property type="evidence" value="ECO:0007669"/>
    <property type="project" value="UniProtKB-UniRule"/>
</dbReference>
<dbReference type="Proteomes" id="UP000810252">
    <property type="component" value="Unassembled WGS sequence"/>
</dbReference>
<dbReference type="InterPro" id="IPR002146">
    <property type="entry name" value="ATP_synth_b/b'su_bac/chlpt"/>
</dbReference>